<dbReference type="PATRIC" id="fig|505345.7.peg.1148"/>
<dbReference type="GO" id="GO:0000287">
    <property type="term" value="F:magnesium ion binding"/>
    <property type="evidence" value="ECO:0007669"/>
    <property type="project" value="UniProtKB-ARBA"/>
</dbReference>
<gene>
    <name evidence="6" type="ORF">QV01_05785</name>
</gene>
<sequence>MRSLLPFQLVASDLDGTLLNAQHIVGDFTIDTLRKLEQKHVDIVLATGRKHEDVFSIVKKIGIENIQIITSNGARIHDLSGKLLYKNDLPADLALDIMNAPFDQNKIFVNSYQDSGWFIDRDIPQMAKYHQDSGFTYQVTDFRHHDASGTEKVFFIARTQADLLELEHYLRKTYGNQTEIVYASLNCLEIMNKQVSKGNALKKALADRHFSAEQCLAFGDGMNDESMLDFVGKGCIMANANPALIKALPHLEIIGYHGHEAVASYLRAIFNLI</sequence>
<dbReference type="PANTHER" id="PTHR47267">
    <property type="match status" value="1"/>
</dbReference>
<dbReference type="PROSITE" id="PS01229">
    <property type="entry name" value="COF_2"/>
    <property type="match status" value="1"/>
</dbReference>
<comment type="cofactor">
    <cofactor evidence="1">
        <name>Mg(2+)</name>
        <dbReference type="ChEBI" id="CHEBI:18420"/>
    </cofactor>
</comment>
<evidence type="ECO:0000256" key="4">
    <source>
        <dbReference type="ARBA" id="ARBA00022842"/>
    </source>
</evidence>
<proteinExistence type="inferred from homology"/>
<dbReference type="GO" id="GO:0016791">
    <property type="term" value="F:phosphatase activity"/>
    <property type="evidence" value="ECO:0007669"/>
    <property type="project" value="UniProtKB-ARBA"/>
</dbReference>
<dbReference type="SFLD" id="SFLDG01140">
    <property type="entry name" value="C2.B:_Phosphomannomutase_and_P"/>
    <property type="match status" value="1"/>
</dbReference>
<dbReference type="Proteomes" id="UP000243558">
    <property type="component" value="Unassembled WGS sequence"/>
</dbReference>
<dbReference type="RefSeq" id="WP_065239282.1">
    <property type="nucleotide sequence ID" value="NZ_JTJM01000025.1"/>
</dbReference>
<protein>
    <submittedName>
        <fullName evidence="6">Membrane protein</fullName>
    </submittedName>
</protein>
<keyword evidence="4" id="KW-0460">Magnesium</keyword>
<evidence type="ECO:0000256" key="3">
    <source>
        <dbReference type="ARBA" id="ARBA00022801"/>
    </source>
</evidence>
<dbReference type="CDD" id="cd07516">
    <property type="entry name" value="HAD_Pase"/>
    <property type="match status" value="1"/>
</dbReference>
<keyword evidence="3" id="KW-0378">Hydrolase</keyword>
<reference evidence="6 7" key="1">
    <citation type="submission" date="2014-11" db="EMBL/GenBank/DDBJ databases">
        <title>Pan-genome of Gallibacterium spp.</title>
        <authorList>
            <person name="Kudirkiene E."/>
            <person name="Bojesen A.M."/>
        </authorList>
    </citation>
    <scope>NUCLEOTIDE SEQUENCE [LARGE SCALE GENOMIC DNA]</scope>
    <source>
        <strain evidence="6 7">F151</strain>
    </source>
</reference>
<comment type="similarity">
    <text evidence="5">Belongs to the HAD-like hydrolase superfamily. Cof family.</text>
</comment>
<dbReference type="OrthoDB" id="5498330at2"/>
<dbReference type="Gene3D" id="3.40.50.1000">
    <property type="entry name" value="HAD superfamily/HAD-like"/>
    <property type="match status" value="1"/>
</dbReference>
<accession>A0A1A7NSP2</accession>
<evidence type="ECO:0000313" key="6">
    <source>
        <dbReference type="EMBL" id="OBW92009.1"/>
    </source>
</evidence>
<evidence type="ECO:0000313" key="7">
    <source>
        <dbReference type="Proteomes" id="UP000243558"/>
    </source>
</evidence>
<evidence type="ECO:0000256" key="1">
    <source>
        <dbReference type="ARBA" id="ARBA00001946"/>
    </source>
</evidence>
<dbReference type="InterPro" id="IPR023214">
    <property type="entry name" value="HAD_sf"/>
</dbReference>
<dbReference type="SFLD" id="SFLDS00003">
    <property type="entry name" value="Haloacid_Dehalogenase"/>
    <property type="match status" value="1"/>
</dbReference>
<keyword evidence="2" id="KW-0479">Metal-binding</keyword>
<dbReference type="PROSITE" id="PS01228">
    <property type="entry name" value="COF_1"/>
    <property type="match status" value="1"/>
</dbReference>
<evidence type="ECO:0000256" key="5">
    <source>
        <dbReference type="ARBA" id="ARBA00034778"/>
    </source>
</evidence>
<dbReference type="Gene3D" id="3.30.1240.10">
    <property type="match status" value="1"/>
</dbReference>
<dbReference type="PANTHER" id="PTHR47267:SF4">
    <property type="entry name" value="PYRIDOXAL PHOSPHATE PHOSPHATASE YIGL"/>
    <property type="match status" value="1"/>
</dbReference>
<dbReference type="AlphaFoldDB" id="A0A1A7NSP2"/>
<comment type="caution">
    <text evidence="6">The sequence shown here is derived from an EMBL/GenBank/DDBJ whole genome shotgun (WGS) entry which is preliminary data.</text>
</comment>
<dbReference type="SUPFAM" id="SSF56784">
    <property type="entry name" value="HAD-like"/>
    <property type="match status" value="1"/>
</dbReference>
<evidence type="ECO:0000256" key="2">
    <source>
        <dbReference type="ARBA" id="ARBA00022723"/>
    </source>
</evidence>
<dbReference type="InterPro" id="IPR036412">
    <property type="entry name" value="HAD-like_sf"/>
</dbReference>
<dbReference type="Pfam" id="PF08282">
    <property type="entry name" value="Hydrolase_3"/>
    <property type="match status" value="1"/>
</dbReference>
<organism evidence="6 7">
    <name type="scientific">Gallibacterium genomosp. 3</name>
    <dbReference type="NCBI Taxonomy" id="505345"/>
    <lineage>
        <taxon>Bacteria</taxon>
        <taxon>Pseudomonadati</taxon>
        <taxon>Pseudomonadota</taxon>
        <taxon>Gammaproteobacteria</taxon>
        <taxon>Pasteurellales</taxon>
        <taxon>Pasteurellaceae</taxon>
        <taxon>Gallibacterium</taxon>
    </lineage>
</organism>
<dbReference type="NCBIfam" id="TIGR00099">
    <property type="entry name" value="Cof-subfamily"/>
    <property type="match status" value="1"/>
</dbReference>
<dbReference type="EMBL" id="JTJM01000025">
    <property type="protein sequence ID" value="OBW92009.1"/>
    <property type="molecule type" value="Genomic_DNA"/>
</dbReference>
<dbReference type="NCBIfam" id="TIGR01484">
    <property type="entry name" value="HAD-SF-IIB"/>
    <property type="match status" value="1"/>
</dbReference>
<dbReference type="InterPro" id="IPR000150">
    <property type="entry name" value="Cof"/>
</dbReference>
<dbReference type="InterPro" id="IPR006379">
    <property type="entry name" value="HAD-SF_hydro_IIB"/>
</dbReference>
<name>A0A1A7NSP2_9PAST</name>
<keyword evidence="7" id="KW-1185">Reference proteome</keyword>